<feature type="region of interest" description="Disordered" evidence="1">
    <location>
        <begin position="89"/>
        <end position="113"/>
    </location>
</feature>
<gene>
    <name evidence="2" type="ORF">R1sor_002951</name>
</gene>
<comment type="caution">
    <text evidence="2">The sequence shown here is derived from an EMBL/GenBank/DDBJ whole genome shotgun (WGS) entry which is preliminary data.</text>
</comment>
<name>A0ABD3H2Z9_9MARC</name>
<feature type="region of interest" description="Disordered" evidence="1">
    <location>
        <begin position="40"/>
        <end position="76"/>
    </location>
</feature>
<reference evidence="2 3" key="1">
    <citation type="submission" date="2024-09" db="EMBL/GenBank/DDBJ databases">
        <title>Chromosome-scale assembly of Riccia sorocarpa.</title>
        <authorList>
            <person name="Paukszto L."/>
        </authorList>
    </citation>
    <scope>NUCLEOTIDE SEQUENCE [LARGE SCALE GENOMIC DNA]</scope>
    <source>
        <strain evidence="2">LP-2024</strain>
        <tissue evidence="2">Aerial parts of the thallus</tissue>
    </source>
</reference>
<dbReference type="EMBL" id="JBJQOH010000006">
    <property type="protein sequence ID" value="KAL3684929.1"/>
    <property type="molecule type" value="Genomic_DNA"/>
</dbReference>
<organism evidence="2 3">
    <name type="scientific">Riccia sorocarpa</name>
    <dbReference type="NCBI Taxonomy" id="122646"/>
    <lineage>
        <taxon>Eukaryota</taxon>
        <taxon>Viridiplantae</taxon>
        <taxon>Streptophyta</taxon>
        <taxon>Embryophyta</taxon>
        <taxon>Marchantiophyta</taxon>
        <taxon>Marchantiopsida</taxon>
        <taxon>Marchantiidae</taxon>
        <taxon>Marchantiales</taxon>
        <taxon>Ricciaceae</taxon>
        <taxon>Riccia</taxon>
    </lineage>
</organism>
<sequence>MTHNSKGSTPSAALTLCYTRRTENSKLTIGQRLTDKQYEQRKKESQTMAYWQQENEKSILGEAPPDDQPLTQENDLPWDINFLVQRDYGQGRSIEDRANSDRHGGLRRRRPRS</sequence>
<evidence type="ECO:0000313" key="3">
    <source>
        <dbReference type="Proteomes" id="UP001633002"/>
    </source>
</evidence>
<protein>
    <submittedName>
        <fullName evidence="2">Uncharacterized protein</fullName>
    </submittedName>
</protein>
<feature type="compositionally biased region" description="Basic and acidic residues" evidence="1">
    <location>
        <begin position="93"/>
        <end position="104"/>
    </location>
</feature>
<accession>A0ABD3H2Z9</accession>
<evidence type="ECO:0000256" key="1">
    <source>
        <dbReference type="SAM" id="MobiDB-lite"/>
    </source>
</evidence>
<dbReference type="AlphaFoldDB" id="A0ABD3H2Z9"/>
<evidence type="ECO:0000313" key="2">
    <source>
        <dbReference type="EMBL" id="KAL3684929.1"/>
    </source>
</evidence>
<proteinExistence type="predicted"/>
<keyword evidence="3" id="KW-1185">Reference proteome</keyword>
<dbReference type="Proteomes" id="UP001633002">
    <property type="component" value="Unassembled WGS sequence"/>
</dbReference>